<dbReference type="SUPFAM" id="SSF51161">
    <property type="entry name" value="Trimeric LpxA-like enzymes"/>
    <property type="match status" value="1"/>
</dbReference>
<dbReference type="EMBL" id="CP058649">
    <property type="protein sequence ID" value="QUI22806.1"/>
    <property type="molecule type" value="Genomic_DNA"/>
</dbReference>
<accession>A0A8J8MJT1</accession>
<dbReference type="InterPro" id="IPR047324">
    <property type="entry name" value="LbH_gamma_CA-like"/>
</dbReference>
<dbReference type="AlphaFoldDB" id="A0A8J8MJT1"/>
<dbReference type="RefSeq" id="WP_212698302.1">
    <property type="nucleotide sequence ID" value="NZ_CP058649.1"/>
</dbReference>
<name>A0A8J8MJT1_9FIRM</name>
<dbReference type="InterPro" id="IPR001451">
    <property type="entry name" value="Hexapep"/>
</dbReference>
<dbReference type="Pfam" id="PF00132">
    <property type="entry name" value="Hexapep"/>
    <property type="match status" value="1"/>
</dbReference>
<dbReference type="Gene3D" id="2.160.10.10">
    <property type="entry name" value="Hexapeptide repeat proteins"/>
    <property type="match status" value="1"/>
</dbReference>
<proteinExistence type="predicted"/>
<dbReference type="Proteomes" id="UP000683246">
    <property type="component" value="Chromosome"/>
</dbReference>
<dbReference type="PANTHER" id="PTHR13061">
    <property type="entry name" value="DYNACTIN SUBUNIT P25"/>
    <property type="match status" value="1"/>
</dbReference>
<dbReference type="InterPro" id="IPR011004">
    <property type="entry name" value="Trimer_LpxA-like_sf"/>
</dbReference>
<dbReference type="CDD" id="cd04645">
    <property type="entry name" value="LbH_gamma_CA_like"/>
    <property type="match status" value="1"/>
</dbReference>
<keyword evidence="2" id="KW-1185">Reference proteome</keyword>
<dbReference type="PANTHER" id="PTHR13061:SF29">
    <property type="entry name" value="GAMMA CARBONIC ANHYDRASE-LIKE 1, MITOCHONDRIAL-RELATED"/>
    <property type="match status" value="1"/>
</dbReference>
<reference evidence="1" key="1">
    <citation type="submission" date="2020-07" db="EMBL/GenBank/DDBJ databases">
        <title>Vallitalea pronyensis genome.</title>
        <authorList>
            <person name="Postec A."/>
        </authorList>
    </citation>
    <scope>NUCLEOTIDE SEQUENCE</scope>
    <source>
        <strain evidence="1">FatNI3</strain>
    </source>
</reference>
<evidence type="ECO:0000313" key="2">
    <source>
        <dbReference type="Proteomes" id="UP000683246"/>
    </source>
</evidence>
<dbReference type="InterPro" id="IPR050484">
    <property type="entry name" value="Transf_Hexapept/Carb_Anhydrase"/>
</dbReference>
<evidence type="ECO:0000313" key="1">
    <source>
        <dbReference type="EMBL" id="QUI22806.1"/>
    </source>
</evidence>
<protein>
    <submittedName>
        <fullName evidence="1">Gamma carbonic anhydrase family protein</fullName>
    </submittedName>
</protein>
<sequence length="164" mass="17460">MNDEGCKPQIAESAYVAPSADVIGHTRIGEKSSIWFGAVLRGDINQINVGKYTNIQDNSTVHVCDDAPVHIGDYVTIGHNCVIHGCTIHDNSLIGMGSIILDGAVINAFSMVGAGSLVTSYKSFPSGVLILGSPAKVVRELTEQEKAQLKVSAEHYVDTASKYK</sequence>
<gene>
    <name evidence="1" type="ORF">HZI73_11125</name>
</gene>
<organism evidence="1 2">
    <name type="scientific">Vallitalea pronyensis</name>
    <dbReference type="NCBI Taxonomy" id="1348613"/>
    <lineage>
        <taxon>Bacteria</taxon>
        <taxon>Bacillati</taxon>
        <taxon>Bacillota</taxon>
        <taxon>Clostridia</taxon>
        <taxon>Lachnospirales</taxon>
        <taxon>Vallitaleaceae</taxon>
        <taxon>Vallitalea</taxon>
    </lineage>
</organism>
<dbReference type="KEGG" id="vpy:HZI73_11125"/>